<dbReference type="PANTHER" id="PTHR23138:SF142">
    <property type="entry name" value="RAN-BINDING PROTEIN 3B-RELATED"/>
    <property type="match status" value="1"/>
</dbReference>
<reference evidence="5 6" key="1">
    <citation type="submission" date="2019-03" db="EMBL/GenBank/DDBJ databases">
        <title>Sequencing 23 genomes of Wallemia ichthyophaga.</title>
        <authorList>
            <person name="Gostincar C."/>
        </authorList>
    </citation>
    <scope>NUCLEOTIDE SEQUENCE [LARGE SCALE GENOMIC DNA]</scope>
    <source>
        <strain evidence="5 6">EXF-8621</strain>
    </source>
</reference>
<feature type="region of interest" description="Disordered" evidence="3">
    <location>
        <begin position="316"/>
        <end position="362"/>
    </location>
</feature>
<dbReference type="AlphaFoldDB" id="A0A4T0HXD7"/>
<sequence>MSDKERVEDKPIDQNELNELDKQTRKRDREASVEPKADHSGDDLAAKRGKTELNEQNINQIRDKVEDIDWHKGENDVGAEEKQESKQEQEQEQEQQQEQQQEQHQHSINTQENEKKPKQSTFASFASTASPFASSSSNTTTKQGDNKDNDKNPPTAFSAFAKSSSAPKTEDNSSKTTFDDKLSSTQGESLVDHKHHLNLAPKETKTGEEDEQNVFQIRSKLYILYDKEGNWKERGVGLFKLNKNSNRRSRLVMRADGVLRVILNVALFPKMPVQLAQDKFVRFSAPSEDNRLEHFTVKFGNAKLAEQAYKSIMGCVDDMKEEEKEEENEEEKEEENEEEKEQDNNDDNKSVNKDNENTADKV</sequence>
<dbReference type="InterPro" id="IPR011993">
    <property type="entry name" value="PH-like_dom_sf"/>
</dbReference>
<feature type="compositionally biased region" description="Acidic residues" evidence="3">
    <location>
        <begin position="323"/>
        <end position="341"/>
    </location>
</feature>
<dbReference type="EMBL" id="SPOF01000029">
    <property type="protein sequence ID" value="TIB10677.1"/>
    <property type="molecule type" value="Genomic_DNA"/>
</dbReference>
<evidence type="ECO:0000313" key="6">
    <source>
        <dbReference type="Proteomes" id="UP000306954"/>
    </source>
</evidence>
<dbReference type="SMART" id="SM00160">
    <property type="entry name" value="RanBD"/>
    <property type="match status" value="1"/>
</dbReference>
<gene>
    <name evidence="5" type="ORF">E3P90_02776</name>
</gene>
<feature type="compositionally biased region" description="Basic and acidic residues" evidence="3">
    <location>
        <begin position="342"/>
        <end position="362"/>
    </location>
</feature>
<feature type="compositionally biased region" description="Basic and acidic residues" evidence="3">
    <location>
        <begin position="168"/>
        <end position="182"/>
    </location>
</feature>
<dbReference type="PROSITE" id="PS50196">
    <property type="entry name" value="RANBD1"/>
    <property type="match status" value="1"/>
</dbReference>
<evidence type="ECO:0000256" key="2">
    <source>
        <dbReference type="ARBA" id="ARBA00023242"/>
    </source>
</evidence>
<comment type="subcellular location">
    <subcellularLocation>
        <location evidence="1">Nucleus</location>
    </subcellularLocation>
</comment>
<keyword evidence="2" id="KW-0539">Nucleus</keyword>
<evidence type="ECO:0000256" key="3">
    <source>
        <dbReference type="SAM" id="MobiDB-lite"/>
    </source>
</evidence>
<protein>
    <recommendedName>
        <fullName evidence="4">RanBD1 domain-containing protein</fullName>
    </recommendedName>
</protein>
<feature type="compositionally biased region" description="Basic and acidic residues" evidence="3">
    <location>
        <begin position="61"/>
        <end position="89"/>
    </location>
</feature>
<dbReference type="Gene3D" id="2.30.29.30">
    <property type="entry name" value="Pleckstrin-homology domain (PH domain)/Phosphotyrosine-binding domain (PTB)"/>
    <property type="match status" value="1"/>
</dbReference>
<organism evidence="5 6">
    <name type="scientific">Wallemia ichthyophaga</name>
    <dbReference type="NCBI Taxonomy" id="245174"/>
    <lineage>
        <taxon>Eukaryota</taxon>
        <taxon>Fungi</taxon>
        <taxon>Dikarya</taxon>
        <taxon>Basidiomycota</taxon>
        <taxon>Wallemiomycotina</taxon>
        <taxon>Wallemiomycetes</taxon>
        <taxon>Wallemiales</taxon>
        <taxon>Wallemiaceae</taxon>
        <taxon>Wallemia</taxon>
    </lineage>
</organism>
<dbReference type="Proteomes" id="UP000306954">
    <property type="component" value="Unassembled WGS sequence"/>
</dbReference>
<proteinExistence type="predicted"/>
<comment type="caution">
    <text evidence="5">The sequence shown here is derived from an EMBL/GenBank/DDBJ whole genome shotgun (WGS) entry which is preliminary data.</text>
</comment>
<dbReference type="SUPFAM" id="SSF50729">
    <property type="entry name" value="PH domain-like"/>
    <property type="match status" value="1"/>
</dbReference>
<dbReference type="InterPro" id="IPR045255">
    <property type="entry name" value="RanBP1-like"/>
</dbReference>
<dbReference type="CDD" id="cd13180">
    <property type="entry name" value="RanBD_RanBP3"/>
    <property type="match status" value="1"/>
</dbReference>
<name>A0A4T0HXD7_WALIC</name>
<dbReference type="InterPro" id="IPR000156">
    <property type="entry name" value="Ran_bind_dom"/>
</dbReference>
<feature type="compositionally biased region" description="Low complexity" evidence="3">
    <location>
        <begin position="120"/>
        <end position="141"/>
    </location>
</feature>
<dbReference type="GO" id="GO:0005634">
    <property type="term" value="C:nucleus"/>
    <property type="evidence" value="ECO:0007669"/>
    <property type="project" value="UniProtKB-SubCell"/>
</dbReference>
<dbReference type="PANTHER" id="PTHR23138">
    <property type="entry name" value="RAN BINDING PROTEIN"/>
    <property type="match status" value="1"/>
</dbReference>
<evidence type="ECO:0000256" key="1">
    <source>
        <dbReference type="ARBA" id="ARBA00004123"/>
    </source>
</evidence>
<feature type="compositionally biased region" description="Low complexity" evidence="3">
    <location>
        <begin position="154"/>
        <end position="167"/>
    </location>
</feature>
<feature type="domain" description="RanBD1" evidence="4">
    <location>
        <begin position="186"/>
        <end position="321"/>
    </location>
</feature>
<evidence type="ECO:0000259" key="4">
    <source>
        <dbReference type="PROSITE" id="PS50196"/>
    </source>
</evidence>
<feature type="compositionally biased region" description="Basic and acidic residues" evidence="3">
    <location>
        <begin position="1"/>
        <end position="53"/>
    </location>
</feature>
<evidence type="ECO:0000313" key="5">
    <source>
        <dbReference type="EMBL" id="TIB10677.1"/>
    </source>
</evidence>
<accession>A0A4T0HXD7</accession>
<dbReference type="Pfam" id="PF00638">
    <property type="entry name" value="Ran_BP1"/>
    <property type="match status" value="1"/>
</dbReference>
<feature type="region of interest" description="Disordered" evidence="3">
    <location>
        <begin position="1"/>
        <end position="211"/>
    </location>
</feature>